<name>A0ABR9HAH5_9ACTN</name>
<keyword evidence="3" id="KW-1185">Reference proteome</keyword>
<accession>A0ABR9HAH5</accession>
<sequence>MNHVCDIRELSDTDALRSWARTHHTAIGYVGPNAEGYPVYEAHRGRITRLARGTTRDPRAHPLVWHSPRERTR</sequence>
<evidence type="ECO:0000256" key="1">
    <source>
        <dbReference type="SAM" id="MobiDB-lite"/>
    </source>
</evidence>
<evidence type="ECO:0000313" key="3">
    <source>
        <dbReference type="Proteomes" id="UP000598217"/>
    </source>
</evidence>
<evidence type="ECO:0000313" key="2">
    <source>
        <dbReference type="EMBL" id="MBE1456034.1"/>
    </source>
</evidence>
<dbReference type="RefSeq" id="WP_191275463.1">
    <property type="nucleotide sequence ID" value="NZ_BMXJ01000009.1"/>
</dbReference>
<gene>
    <name evidence="2" type="ORF">H4W79_000248</name>
</gene>
<dbReference type="Proteomes" id="UP000598217">
    <property type="component" value="Unassembled WGS sequence"/>
</dbReference>
<proteinExistence type="predicted"/>
<reference evidence="2 3" key="1">
    <citation type="submission" date="2020-10" db="EMBL/GenBank/DDBJ databases">
        <title>Sequencing the genomes of 1000 actinobacteria strains.</title>
        <authorList>
            <person name="Klenk H.-P."/>
        </authorList>
    </citation>
    <scope>NUCLEOTIDE SEQUENCE [LARGE SCALE GENOMIC DNA]</scope>
    <source>
        <strain evidence="2 3">DSM 45157</strain>
    </source>
</reference>
<feature type="region of interest" description="Disordered" evidence="1">
    <location>
        <begin position="52"/>
        <end position="73"/>
    </location>
</feature>
<comment type="caution">
    <text evidence="2">The sequence shown here is derived from an EMBL/GenBank/DDBJ whole genome shotgun (WGS) entry which is preliminary data.</text>
</comment>
<organism evidence="2 3">
    <name type="scientific">Nocardiopsis terrae</name>
    <dbReference type="NCBI Taxonomy" id="372655"/>
    <lineage>
        <taxon>Bacteria</taxon>
        <taxon>Bacillati</taxon>
        <taxon>Actinomycetota</taxon>
        <taxon>Actinomycetes</taxon>
        <taxon>Streptosporangiales</taxon>
        <taxon>Nocardiopsidaceae</taxon>
        <taxon>Nocardiopsis</taxon>
    </lineage>
</organism>
<dbReference type="EMBL" id="JADBDY010000001">
    <property type="protein sequence ID" value="MBE1456034.1"/>
    <property type="molecule type" value="Genomic_DNA"/>
</dbReference>
<protein>
    <submittedName>
        <fullName evidence="2">Uncharacterized protein</fullName>
    </submittedName>
</protein>